<feature type="region of interest" description="Disordered" evidence="1">
    <location>
        <begin position="17"/>
        <end position="36"/>
    </location>
</feature>
<proteinExistence type="predicted"/>
<organism evidence="2 3">
    <name type="scientific">Trichuris suis</name>
    <name type="common">pig whipworm</name>
    <dbReference type="NCBI Taxonomy" id="68888"/>
    <lineage>
        <taxon>Eukaryota</taxon>
        <taxon>Metazoa</taxon>
        <taxon>Ecdysozoa</taxon>
        <taxon>Nematoda</taxon>
        <taxon>Enoplea</taxon>
        <taxon>Dorylaimia</taxon>
        <taxon>Trichinellida</taxon>
        <taxon>Trichuridae</taxon>
        <taxon>Trichuris</taxon>
    </lineage>
</organism>
<protein>
    <submittedName>
        <fullName evidence="2">Uncharacterized protein</fullName>
    </submittedName>
</protein>
<feature type="non-terminal residue" evidence="2">
    <location>
        <position position="79"/>
    </location>
</feature>
<accession>A0A085LTK1</accession>
<feature type="non-terminal residue" evidence="2">
    <location>
        <position position="1"/>
    </location>
</feature>
<reference evidence="2 3" key="1">
    <citation type="journal article" date="2014" name="Nat. Genet.">
        <title>Genome and transcriptome of the porcine whipworm Trichuris suis.</title>
        <authorList>
            <person name="Jex A.R."/>
            <person name="Nejsum P."/>
            <person name="Schwarz E.M."/>
            <person name="Hu L."/>
            <person name="Young N.D."/>
            <person name="Hall R.S."/>
            <person name="Korhonen P.K."/>
            <person name="Liao S."/>
            <person name="Thamsborg S."/>
            <person name="Xia J."/>
            <person name="Xu P."/>
            <person name="Wang S."/>
            <person name="Scheerlinck J.P."/>
            <person name="Hofmann A."/>
            <person name="Sternberg P.W."/>
            <person name="Wang J."/>
            <person name="Gasser R.B."/>
        </authorList>
    </citation>
    <scope>NUCLEOTIDE SEQUENCE [LARGE SCALE GENOMIC DNA]</scope>
    <source>
        <strain evidence="2">DCEP-RM93M</strain>
    </source>
</reference>
<sequence>LSVTTFINHDRLHKKGVTISTSSGEREPESENVVQSNVGAQVPERNLFFAIAVVIAECNARSCTEKLKVDSKRSGQQTS</sequence>
<dbReference type="AlphaFoldDB" id="A0A085LTK1"/>
<evidence type="ECO:0000313" key="2">
    <source>
        <dbReference type="EMBL" id="KFD48297.1"/>
    </source>
</evidence>
<evidence type="ECO:0000256" key="1">
    <source>
        <dbReference type="SAM" id="MobiDB-lite"/>
    </source>
</evidence>
<keyword evidence="3" id="KW-1185">Reference proteome</keyword>
<dbReference type="Proteomes" id="UP000030764">
    <property type="component" value="Unassembled WGS sequence"/>
</dbReference>
<name>A0A085LTK1_9BILA</name>
<dbReference type="EMBL" id="KL363297">
    <property type="protein sequence ID" value="KFD48297.1"/>
    <property type="molecule type" value="Genomic_DNA"/>
</dbReference>
<gene>
    <name evidence="2" type="ORF">M513_10789</name>
</gene>
<evidence type="ECO:0000313" key="3">
    <source>
        <dbReference type="Proteomes" id="UP000030764"/>
    </source>
</evidence>